<keyword evidence="2" id="KW-1185">Reference proteome</keyword>
<dbReference type="PANTHER" id="PTHR33699:SF2">
    <property type="entry name" value="PATHOGENIC TYPE III EFFECTOR AVIRULENCE FACTOR AVR AVRRPT-CLEAVAGE: CLEAVAGE SITE PROTEIN-RELATED"/>
    <property type="match status" value="1"/>
</dbReference>
<dbReference type="AlphaFoldDB" id="A0AAW1MJG2"/>
<evidence type="ECO:0000313" key="2">
    <source>
        <dbReference type="Proteomes" id="UP001443914"/>
    </source>
</evidence>
<evidence type="ECO:0000313" key="1">
    <source>
        <dbReference type="EMBL" id="KAK9747838.1"/>
    </source>
</evidence>
<dbReference type="Proteomes" id="UP001443914">
    <property type="component" value="Unassembled WGS sequence"/>
</dbReference>
<reference evidence="1" key="1">
    <citation type="submission" date="2024-03" db="EMBL/GenBank/DDBJ databases">
        <title>WGS assembly of Saponaria officinalis var. Norfolk2.</title>
        <authorList>
            <person name="Jenkins J."/>
            <person name="Shu S."/>
            <person name="Grimwood J."/>
            <person name="Barry K."/>
            <person name="Goodstein D."/>
            <person name="Schmutz J."/>
            <person name="Leebens-Mack J."/>
            <person name="Osbourn A."/>
        </authorList>
    </citation>
    <scope>NUCLEOTIDE SEQUENCE [LARGE SCALE GENOMIC DNA]</scope>
    <source>
        <strain evidence="1">JIC</strain>
    </source>
</reference>
<proteinExistence type="predicted"/>
<protein>
    <submittedName>
        <fullName evidence="1">Uncharacterized protein</fullName>
    </submittedName>
</protein>
<sequence>MIIVKILQEYRWNYHVPAFGSWDYENDNLEYTQCFESGRQVATVGSLVRYGSYNNSEVDDKDLYVAGDLYQNDVVTPTLIVVPRRCRMKKEGCQNVKQKQEWCGYSYDVKEPPSPIVSKSKPVDQDLYQIHPQYFYENSKKKRGLGFFSRCFMLI</sequence>
<name>A0AAW1MJG2_SAPOF</name>
<gene>
    <name evidence="1" type="ORF">RND81_02G017900</name>
</gene>
<accession>A0AAW1MJG2</accession>
<dbReference type="EMBL" id="JBDFQZ010000002">
    <property type="protein sequence ID" value="KAK9747838.1"/>
    <property type="molecule type" value="Genomic_DNA"/>
</dbReference>
<dbReference type="PANTHER" id="PTHR33699">
    <property type="entry name" value="EXPRESSED PROTEIN"/>
    <property type="match status" value="1"/>
</dbReference>
<organism evidence="1 2">
    <name type="scientific">Saponaria officinalis</name>
    <name type="common">Common soapwort</name>
    <name type="synonym">Lychnis saponaria</name>
    <dbReference type="NCBI Taxonomy" id="3572"/>
    <lineage>
        <taxon>Eukaryota</taxon>
        <taxon>Viridiplantae</taxon>
        <taxon>Streptophyta</taxon>
        <taxon>Embryophyta</taxon>
        <taxon>Tracheophyta</taxon>
        <taxon>Spermatophyta</taxon>
        <taxon>Magnoliopsida</taxon>
        <taxon>eudicotyledons</taxon>
        <taxon>Gunneridae</taxon>
        <taxon>Pentapetalae</taxon>
        <taxon>Caryophyllales</taxon>
        <taxon>Caryophyllaceae</taxon>
        <taxon>Caryophylleae</taxon>
        <taxon>Saponaria</taxon>
    </lineage>
</organism>
<comment type="caution">
    <text evidence="1">The sequence shown here is derived from an EMBL/GenBank/DDBJ whole genome shotgun (WGS) entry which is preliminary data.</text>
</comment>